<keyword evidence="2" id="KW-0732">Signal</keyword>
<feature type="compositionally biased region" description="Basic and acidic residues" evidence="1">
    <location>
        <begin position="39"/>
        <end position="51"/>
    </location>
</feature>
<feature type="signal peptide" evidence="2">
    <location>
        <begin position="1"/>
        <end position="22"/>
    </location>
</feature>
<evidence type="ECO:0000313" key="4">
    <source>
        <dbReference type="Proteomes" id="UP001221411"/>
    </source>
</evidence>
<feature type="compositionally biased region" description="Polar residues" evidence="1">
    <location>
        <begin position="26"/>
        <end position="38"/>
    </location>
</feature>
<dbReference type="RefSeq" id="WP_271917047.1">
    <property type="nucleotide sequence ID" value="NZ_JAQNDO010000001.1"/>
</dbReference>
<accession>A0ABT5EIS8</accession>
<evidence type="ECO:0000313" key="3">
    <source>
        <dbReference type="EMBL" id="MDC0741721.1"/>
    </source>
</evidence>
<proteinExistence type="predicted"/>
<evidence type="ECO:0000256" key="2">
    <source>
        <dbReference type="SAM" id="SignalP"/>
    </source>
</evidence>
<evidence type="ECO:0008006" key="5">
    <source>
        <dbReference type="Google" id="ProtNLM"/>
    </source>
</evidence>
<name>A0ABT5EIS8_9BACT</name>
<feature type="chain" id="PRO_5045053711" description="Lipoprotein" evidence="2">
    <location>
        <begin position="23"/>
        <end position="253"/>
    </location>
</feature>
<sequence length="253" mass="27123">MRTRSVLLAPFFFLVVACGGGAAQEPKTSADANTSETSGDGKPRPPECEAVGKHLVALEDRPKGNGPSEEMRSLTGAFLRLSDALKKEPIETPDFKEAVAELATQAESFGNQLKSMGPIVDEMEQIKGQLSAWEKKVTSTANAFDATCNNGPKAECDALGVELQKVPRMEGEKFAEHAAAIEKFIAAMEKLQVKDAKVKSSLTAMLGALKEGVPPMRRFATLLNESKKVDPAGDEFKAKVNRVAAMCGVKPEE</sequence>
<gene>
    <name evidence="3" type="ORF">POL67_10215</name>
</gene>
<reference evidence="3 4" key="1">
    <citation type="submission" date="2022-11" db="EMBL/GenBank/DDBJ databases">
        <title>Minimal conservation of predation-associated metabolite biosynthetic gene clusters underscores biosynthetic potential of Myxococcota including descriptions for ten novel species: Archangium lansinium sp. nov., Myxococcus landrumus sp. nov., Nannocystis bai.</title>
        <authorList>
            <person name="Ahearne A."/>
            <person name="Stevens C."/>
            <person name="Dowd S."/>
        </authorList>
    </citation>
    <scope>NUCLEOTIDE SEQUENCE [LARGE SCALE GENOMIC DNA]</scope>
    <source>
        <strain evidence="3 4">RJM3</strain>
    </source>
</reference>
<dbReference type="PROSITE" id="PS51257">
    <property type="entry name" value="PROKAR_LIPOPROTEIN"/>
    <property type="match status" value="1"/>
</dbReference>
<dbReference type="Proteomes" id="UP001221411">
    <property type="component" value="Unassembled WGS sequence"/>
</dbReference>
<feature type="region of interest" description="Disordered" evidence="1">
    <location>
        <begin position="23"/>
        <end position="51"/>
    </location>
</feature>
<organism evidence="3 4">
    <name type="scientific">Polyangium mundeleinium</name>
    <dbReference type="NCBI Taxonomy" id="2995306"/>
    <lineage>
        <taxon>Bacteria</taxon>
        <taxon>Pseudomonadati</taxon>
        <taxon>Myxococcota</taxon>
        <taxon>Polyangia</taxon>
        <taxon>Polyangiales</taxon>
        <taxon>Polyangiaceae</taxon>
        <taxon>Polyangium</taxon>
    </lineage>
</organism>
<protein>
    <recommendedName>
        <fullName evidence="5">Lipoprotein</fullName>
    </recommendedName>
</protein>
<keyword evidence="4" id="KW-1185">Reference proteome</keyword>
<dbReference type="EMBL" id="JAQNDO010000001">
    <property type="protein sequence ID" value="MDC0741721.1"/>
    <property type="molecule type" value="Genomic_DNA"/>
</dbReference>
<comment type="caution">
    <text evidence="3">The sequence shown here is derived from an EMBL/GenBank/DDBJ whole genome shotgun (WGS) entry which is preliminary data.</text>
</comment>
<evidence type="ECO:0000256" key="1">
    <source>
        <dbReference type="SAM" id="MobiDB-lite"/>
    </source>
</evidence>